<dbReference type="EMBL" id="JAHKKG010000012">
    <property type="protein sequence ID" value="MBU2668669.1"/>
    <property type="molecule type" value="Genomic_DNA"/>
</dbReference>
<evidence type="ECO:0000313" key="3">
    <source>
        <dbReference type="EMBL" id="MBU2668669.1"/>
    </source>
</evidence>
<keyword evidence="2" id="KW-0472">Membrane</keyword>
<feature type="compositionally biased region" description="Basic residues" evidence="1">
    <location>
        <begin position="41"/>
        <end position="51"/>
    </location>
</feature>
<proteinExistence type="predicted"/>
<feature type="transmembrane region" description="Helical" evidence="2">
    <location>
        <begin position="71"/>
        <end position="91"/>
    </location>
</feature>
<keyword evidence="4" id="KW-1185">Reference proteome</keyword>
<accession>A0ABS5YYZ6</accession>
<sequence length="286" mass="29816">MRFGTPTRAAHRATTEGALLLVRGIGSGGQHRPPPAPPLPRQRKPPGRRRAAPVPAITVEPQRAAQWLTQGLAGVIILGLALMIGFLVMAADRRPEESLAPAAPDSVAPTEAPGLAEVFPESDVLRPTGATGTYRIDVRHFSQDCRDAATGELGAVLAGHGCREVVRAGLTSPYDRYRVTAGLFTLSDAAGAAQVDDLVRGLVVGGTGGFSTLPEGHGGDPATGSVGWHVRGNFLLYCVITRPDGALVPDDDPYAKRITAEIVDDYLGASVLGRRAAPPQPPGALL</sequence>
<gene>
    <name evidence="3" type="ORF">KOI35_34690</name>
</gene>
<keyword evidence="2" id="KW-1133">Transmembrane helix</keyword>
<name>A0ABS5YYZ6_9ACTN</name>
<reference evidence="3 4" key="1">
    <citation type="submission" date="2021-06" db="EMBL/GenBank/DDBJ databases">
        <title>Actinoplanes lichenicola sp. nov., and Actinoplanes ovalisporus sp. nov., isolated from lichen in Thailand.</title>
        <authorList>
            <person name="Saeng-In P."/>
            <person name="Kanchanasin P."/>
            <person name="Yuki M."/>
            <person name="Kudo T."/>
            <person name="Ohkuma M."/>
            <person name="Phongsopitanun W."/>
            <person name="Tanasupawat S."/>
        </authorList>
    </citation>
    <scope>NUCLEOTIDE SEQUENCE [LARGE SCALE GENOMIC DNA]</scope>
    <source>
        <strain evidence="3 4">NBRC 110975</strain>
    </source>
</reference>
<protein>
    <submittedName>
        <fullName evidence="3">Uncharacterized protein</fullName>
    </submittedName>
</protein>
<evidence type="ECO:0000256" key="2">
    <source>
        <dbReference type="SAM" id="Phobius"/>
    </source>
</evidence>
<feature type="region of interest" description="Disordered" evidence="1">
    <location>
        <begin position="25"/>
        <end position="52"/>
    </location>
</feature>
<dbReference type="RefSeq" id="WP_215792911.1">
    <property type="nucleotide sequence ID" value="NZ_JAHKKG010000012.1"/>
</dbReference>
<comment type="caution">
    <text evidence="3">The sequence shown here is derived from an EMBL/GenBank/DDBJ whole genome shotgun (WGS) entry which is preliminary data.</text>
</comment>
<evidence type="ECO:0000313" key="4">
    <source>
        <dbReference type="Proteomes" id="UP001519654"/>
    </source>
</evidence>
<keyword evidence="2" id="KW-0812">Transmembrane</keyword>
<evidence type="ECO:0000256" key="1">
    <source>
        <dbReference type="SAM" id="MobiDB-lite"/>
    </source>
</evidence>
<organism evidence="3 4">
    <name type="scientific">Paractinoplanes bogorensis</name>
    <dbReference type="NCBI Taxonomy" id="1610840"/>
    <lineage>
        <taxon>Bacteria</taxon>
        <taxon>Bacillati</taxon>
        <taxon>Actinomycetota</taxon>
        <taxon>Actinomycetes</taxon>
        <taxon>Micromonosporales</taxon>
        <taxon>Micromonosporaceae</taxon>
        <taxon>Paractinoplanes</taxon>
    </lineage>
</organism>
<dbReference type="Proteomes" id="UP001519654">
    <property type="component" value="Unassembled WGS sequence"/>
</dbReference>